<protein>
    <submittedName>
        <fullName evidence="6">HlyD family efflux transporter periplasmic adaptor subunit</fullName>
    </submittedName>
</protein>
<dbReference type="Pfam" id="PF25967">
    <property type="entry name" value="RND-MFP_C"/>
    <property type="match status" value="1"/>
</dbReference>
<feature type="domain" description="YknX-like beta-barrel" evidence="5">
    <location>
        <begin position="263"/>
        <end position="338"/>
    </location>
</feature>
<dbReference type="InterPro" id="IPR058636">
    <property type="entry name" value="Beta-barrel_YknX"/>
</dbReference>
<feature type="domain" description="CzcB-like barrel-sandwich hybrid" evidence="4">
    <location>
        <begin position="66"/>
        <end position="198"/>
    </location>
</feature>
<dbReference type="Pfam" id="PF25973">
    <property type="entry name" value="BSH_CzcB"/>
    <property type="match status" value="1"/>
</dbReference>
<proteinExistence type="predicted"/>
<dbReference type="EMBL" id="BAAANN010000067">
    <property type="protein sequence ID" value="GAA1992845.1"/>
    <property type="molecule type" value="Genomic_DNA"/>
</dbReference>
<organism evidence="6 7">
    <name type="scientific">Amycolatopsis minnesotensis</name>
    <dbReference type="NCBI Taxonomy" id="337894"/>
    <lineage>
        <taxon>Bacteria</taxon>
        <taxon>Bacillati</taxon>
        <taxon>Actinomycetota</taxon>
        <taxon>Actinomycetes</taxon>
        <taxon>Pseudonocardiales</taxon>
        <taxon>Pseudonocardiaceae</taxon>
        <taxon>Amycolatopsis</taxon>
    </lineage>
</organism>
<dbReference type="PANTHER" id="PTHR30469">
    <property type="entry name" value="MULTIDRUG RESISTANCE PROTEIN MDTA"/>
    <property type="match status" value="1"/>
</dbReference>
<dbReference type="InterPro" id="IPR058647">
    <property type="entry name" value="BSH_CzcB-like"/>
</dbReference>
<reference evidence="6 7" key="1">
    <citation type="journal article" date="2019" name="Int. J. Syst. Evol. Microbiol.">
        <title>The Global Catalogue of Microorganisms (GCM) 10K type strain sequencing project: providing services to taxonomists for standard genome sequencing and annotation.</title>
        <authorList>
            <consortium name="The Broad Institute Genomics Platform"/>
            <consortium name="The Broad Institute Genome Sequencing Center for Infectious Disease"/>
            <person name="Wu L."/>
            <person name="Ma J."/>
        </authorList>
    </citation>
    <scope>NUCLEOTIDE SEQUENCE [LARGE SCALE GENOMIC DNA]</scope>
    <source>
        <strain evidence="6 7">JCM 14545</strain>
    </source>
</reference>
<gene>
    <name evidence="6" type="ORF">GCM10009754_84920</name>
</gene>
<feature type="region of interest" description="Disordered" evidence="1">
    <location>
        <begin position="138"/>
        <end position="159"/>
    </location>
</feature>
<feature type="compositionally biased region" description="Polar residues" evidence="1">
    <location>
        <begin position="141"/>
        <end position="157"/>
    </location>
</feature>
<dbReference type="Gene3D" id="2.40.50.100">
    <property type="match status" value="1"/>
</dbReference>
<dbReference type="Pfam" id="PF25990">
    <property type="entry name" value="Beta-barrel_YknX"/>
    <property type="match status" value="1"/>
</dbReference>
<feature type="compositionally biased region" description="Gly residues" evidence="1">
    <location>
        <begin position="408"/>
        <end position="436"/>
    </location>
</feature>
<feature type="region of interest" description="Disordered" evidence="1">
    <location>
        <begin position="407"/>
        <end position="436"/>
    </location>
</feature>
<keyword evidence="2" id="KW-0812">Transmembrane</keyword>
<dbReference type="Proteomes" id="UP001501116">
    <property type="component" value="Unassembled WGS sequence"/>
</dbReference>
<keyword evidence="2" id="KW-0472">Membrane</keyword>
<keyword evidence="2" id="KW-1133">Transmembrane helix</keyword>
<evidence type="ECO:0000256" key="2">
    <source>
        <dbReference type="SAM" id="Phobius"/>
    </source>
</evidence>
<dbReference type="Gene3D" id="1.10.287.470">
    <property type="entry name" value="Helix hairpin bin"/>
    <property type="match status" value="1"/>
</dbReference>
<sequence length="436" mass="42084">MSKRRAWLVNGVLVVLIGAAGFGIYQAFSPSRGTAQPQSRSAPVVRGEVAETVSAAGTVASGYSANVTFPGSGKVTSIPVSVGDKVTAGERLATIDSAQASKQLEVAKDGLAVAKENLANAGTAAAATAPTKAPTTALIKTGNSPQSAQQAESTTSLRAKVDQAELDVDTARAALDATVLTAPGAGTVTAVNGAVGQQAGSGGSSGGTQPGAASGGQSSGSQSSGGQAGGAQQGGTQAGSQQGSATQSASGSGFIVLTDLDHLVVDTAVAEIDASKVKAGQRAQVTINAMPDTPVRANVASVALTPSTSGSTVSYDTKLTLTGAPAGLRPGQSASVVITVAEAVDALTVPSAAVQTTGTTSTVVVAENGQNVPTPVRIGIRGESTVQITSGLTEGQRVVVTGAQQATGAGGARGGGQGGFPGTGSGGGPRQAGGGR</sequence>
<evidence type="ECO:0000313" key="6">
    <source>
        <dbReference type="EMBL" id="GAA1992845.1"/>
    </source>
</evidence>
<keyword evidence="7" id="KW-1185">Reference proteome</keyword>
<evidence type="ECO:0000259" key="4">
    <source>
        <dbReference type="Pfam" id="PF25973"/>
    </source>
</evidence>
<evidence type="ECO:0000259" key="5">
    <source>
        <dbReference type="Pfam" id="PF25990"/>
    </source>
</evidence>
<dbReference type="PANTHER" id="PTHR30469:SF33">
    <property type="entry name" value="SLR1207 PROTEIN"/>
    <property type="match status" value="1"/>
</dbReference>
<dbReference type="SUPFAM" id="SSF111369">
    <property type="entry name" value="HlyD-like secretion proteins"/>
    <property type="match status" value="1"/>
</dbReference>
<accession>A0ABN2SUN5</accession>
<evidence type="ECO:0000313" key="7">
    <source>
        <dbReference type="Proteomes" id="UP001501116"/>
    </source>
</evidence>
<evidence type="ECO:0000256" key="1">
    <source>
        <dbReference type="SAM" id="MobiDB-lite"/>
    </source>
</evidence>
<feature type="domain" description="Multidrug resistance protein MdtA-like C-terminal permuted SH3" evidence="3">
    <location>
        <begin position="345"/>
        <end position="404"/>
    </location>
</feature>
<feature type="compositionally biased region" description="Low complexity" evidence="1">
    <location>
        <begin position="238"/>
        <end position="248"/>
    </location>
</feature>
<dbReference type="Gene3D" id="2.40.420.20">
    <property type="match status" value="1"/>
</dbReference>
<comment type="caution">
    <text evidence="6">The sequence shown here is derived from an EMBL/GenBank/DDBJ whole genome shotgun (WGS) entry which is preliminary data.</text>
</comment>
<dbReference type="InterPro" id="IPR058627">
    <property type="entry name" value="MdtA-like_C"/>
</dbReference>
<dbReference type="RefSeq" id="WP_344431727.1">
    <property type="nucleotide sequence ID" value="NZ_BAAANN010000067.1"/>
</dbReference>
<feature type="compositionally biased region" description="Gly residues" evidence="1">
    <location>
        <begin position="199"/>
        <end position="218"/>
    </location>
</feature>
<dbReference type="Gene3D" id="2.40.30.170">
    <property type="match status" value="1"/>
</dbReference>
<name>A0ABN2SUN5_9PSEU</name>
<feature type="region of interest" description="Disordered" evidence="1">
    <location>
        <begin position="198"/>
        <end position="248"/>
    </location>
</feature>
<feature type="compositionally biased region" description="Gly residues" evidence="1">
    <location>
        <begin position="226"/>
        <end position="237"/>
    </location>
</feature>
<evidence type="ECO:0000259" key="3">
    <source>
        <dbReference type="Pfam" id="PF25967"/>
    </source>
</evidence>
<feature type="transmembrane region" description="Helical" evidence="2">
    <location>
        <begin position="7"/>
        <end position="28"/>
    </location>
</feature>